<name>A0A8J7GEM2_9ACTN</name>
<organism evidence="2 3">
    <name type="scientific">Longispora fulva</name>
    <dbReference type="NCBI Taxonomy" id="619741"/>
    <lineage>
        <taxon>Bacteria</taxon>
        <taxon>Bacillati</taxon>
        <taxon>Actinomycetota</taxon>
        <taxon>Actinomycetes</taxon>
        <taxon>Micromonosporales</taxon>
        <taxon>Micromonosporaceae</taxon>
        <taxon>Longispora</taxon>
    </lineage>
</organism>
<dbReference type="Proteomes" id="UP000622552">
    <property type="component" value="Unassembled WGS sequence"/>
</dbReference>
<accession>A0A8J7GEM2</accession>
<keyword evidence="3" id="KW-1185">Reference proteome</keyword>
<dbReference type="Pfam" id="PF22294">
    <property type="entry name" value="DUF6966"/>
    <property type="match status" value="1"/>
</dbReference>
<feature type="domain" description="DUF6966" evidence="1">
    <location>
        <begin position="24"/>
        <end position="76"/>
    </location>
</feature>
<protein>
    <recommendedName>
        <fullName evidence="1">DUF6966 domain-containing protein</fullName>
    </recommendedName>
</protein>
<dbReference type="InterPro" id="IPR054239">
    <property type="entry name" value="DUF6966"/>
</dbReference>
<dbReference type="AlphaFoldDB" id="A0A8J7GEM2"/>
<evidence type="ECO:0000313" key="2">
    <source>
        <dbReference type="EMBL" id="MBG6136465.1"/>
    </source>
</evidence>
<gene>
    <name evidence="2" type="ORF">IW245_002659</name>
</gene>
<proteinExistence type="predicted"/>
<dbReference type="EMBL" id="JADOUF010000001">
    <property type="protein sequence ID" value="MBG6136465.1"/>
    <property type="molecule type" value="Genomic_DNA"/>
</dbReference>
<evidence type="ECO:0000313" key="3">
    <source>
        <dbReference type="Proteomes" id="UP000622552"/>
    </source>
</evidence>
<dbReference type="RefSeq" id="WP_197003436.1">
    <property type="nucleotide sequence ID" value="NZ_BONS01000015.1"/>
</dbReference>
<sequence>MDAPAGSDSEMLLAVLDEFIILIRSEGDTFWAGWLEKDRNLIAAGDQEGHRHLKQAFGGMGSLNDRYYHGIHAHMLSEIYNLSGKLNP</sequence>
<comment type="caution">
    <text evidence="2">The sequence shown here is derived from an EMBL/GenBank/DDBJ whole genome shotgun (WGS) entry which is preliminary data.</text>
</comment>
<evidence type="ECO:0000259" key="1">
    <source>
        <dbReference type="Pfam" id="PF22294"/>
    </source>
</evidence>
<reference evidence="2" key="1">
    <citation type="submission" date="2020-11" db="EMBL/GenBank/DDBJ databases">
        <title>Sequencing the genomes of 1000 actinobacteria strains.</title>
        <authorList>
            <person name="Klenk H.-P."/>
        </authorList>
    </citation>
    <scope>NUCLEOTIDE SEQUENCE</scope>
    <source>
        <strain evidence="2">DSM 45356</strain>
    </source>
</reference>